<reference evidence="21" key="1">
    <citation type="submission" date="2013-08" db="EMBL/GenBank/DDBJ databases">
        <authorList>
            <person name="Mendez C."/>
            <person name="Richter M."/>
            <person name="Ferrer M."/>
            <person name="Sanchez J."/>
        </authorList>
    </citation>
    <scope>NUCLEOTIDE SEQUENCE</scope>
</reference>
<evidence type="ECO:0000313" key="21">
    <source>
        <dbReference type="EMBL" id="EQD53922.1"/>
    </source>
</evidence>
<dbReference type="Pfam" id="PF01761">
    <property type="entry name" value="DHQ_synthase"/>
    <property type="match status" value="1"/>
</dbReference>
<comment type="catalytic activity">
    <reaction evidence="1">
        <text>7-phospho-2-dehydro-3-deoxy-D-arabino-heptonate = 3-dehydroquinate + phosphate</text>
        <dbReference type="Rhea" id="RHEA:21968"/>
        <dbReference type="ChEBI" id="CHEBI:32364"/>
        <dbReference type="ChEBI" id="CHEBI:43474"/>
        <dbReference type="ChEBI" id="CHEBI:58394"/>
        <dbReference type="EC" id="4.2.3.4"/>
    </reaction>
</comment>
<keyword evidence="17 21" id="KW-0456">Lyase</keyword>
<comment type="subcellular location">
    <subcellularLocation>
        <location evidence="5">Cytoplasm</location>
    </subcellularLocation>
</comment>
<gene>
    <name evidence="21" type="ORF">B1B_09941</name>
</gene>
<reference evidence="21" key="2">
    <citation type="journal article" date="2014" name="ISME J.">
        <title>Microbial stratification in low pH oxic and suboxic macroscopic growths along an acid mine drainage.</title>
        <authorList>
            <person name="Mendez-Garcia C."/>
            <person name="Mesa V."/>
            <person name="Sprenger R.R."/>
            <person name="Richter M."/>
            <person name="Diez M.S."/>
            <person name="Solano J."/>
            <person name="Bargiela R."/>
            <person name="Golyshina O.V."/>
            <person name="Manteca A."/>
            <person name="Ramos J.L."/>
            <person name="Gallego J.R."/>
            <person name="Llorente I."/>
            <person name="Martins Dos Santos V.A."/>
            <person name="Jensen O.N."/>
            <person name="Pelaez A.I."/>
            <person name="Sanchez J."/>
            <person name="Ferrer M."/>
        </authorList>
    </citation>
    <scope>NUCLEOTIDE SEQUENCE</scope>
</reference>
<dbReference type="InterPro" id="IPR030963">
    <property type="entry name" value="DHQ_synth_fam"/>
</dbReference>
<evidence type="ECO:0000256" key="16">
    <source>
        <dbReference type="ARBA" id="ARBA00023141"/>
    </source>
</evidence>
<dbReference type="Pfam" id="PF24621">
    <property type="entry name" value="DHQS_C"/>
    <property type="match status" value="1"/>
</dbReference>
<dbReference type="GO" id="GO:0000166">
    <property type="term" value="F:nucleotide binding"/>
    <property type="evidence" value="ECO:0007669"/>
    <property type="project" value="UniProtKB-KW"/>
</dbReference>
<evidence type="ECO:0000256" key="15">
    <source>
        <dbReference type="ARBA" id="ARBA00023027"/>
    </source>
</evidence>
<evidence type="ECO:0000256" key="13">
    <source>
        <dbReference type="ARBA" id="ARBA00022741"/>
    </source>
</evidence>
<comment type="cofactor">
    <cofactor evidence="3">
        <name>Co(2+)</name>
        <dbReference type="ChEBI" id="CHEBI:48828"/>
    </cofactor>
</comment>
<keyword evidence="16" id="KW-0057">Aromatic amino acid biosynthesis</keyword>
<dbReference type="CDD" id="cd08195">
    <property type="entry name" value="DHQS"/>
    <property type="match status" value="1"/>
</dbReference>
<dbReference type="InterPro" id="IPR056179">
    <property type="entry name" value="DHQS_C"/>
</dbReference>
<name>T1AA70_9ZZZZ</name>
<dbReference type="InterPro" id="IPR016037">
    <property type="entry name" value="DHQ_synth_AroB"/>
</dbReference>
<evidence type="ECO:0000259" key="19">
    <source>
        <dbReference type="Pfam" id="PF01761"/>
    </source>
</evidence>
<comment type="similarity">
    <text evidence="7">Belongs to the sugar phosphate cyclases superfamily. Dehydroquinate synthase family.</text>
</comment>
<evidence type="ECO:0000256" key="4">
    <source>
        <dbReference type="ARBA" id="ARBA00001947"/>
    </source>
</evidence>
<dbReference type="AlphaFoldDB" id="T1AA70"/>
<dbReference type="GO" id="GO:0046872">
    <property type="term" value="F:metal ion binding"/>
    <property type="evidence" value="ECO:0007669"/>
    <property type="project" value="UniProtKB-KW"/>
</dbReference>
<comment type="pathway">
    <text evidence="6">Metabolic intermediate biosynthesis; chorismate biosynthesis; chorismate from D-erythrose 4-phosphate and phosphoenolpyruvate: step 2/7.</text>
</comment>
<evidence type="ECO:0000256" key="10">
    <source>
        <dbReference type="ARBA" id="ARBA00022490"/>
    </source>
</evidence>
<keyword evidence="13" id="KW-0547">Nucleotide-binding</keyword>
<evidence type="ECO:0000256" key="3">
    <source>
        <dbReference type="ARBA" id="ARBA00001941"/>
    </source>
</evidence>
<protein>
    <recommendedName>
        <fullName evidence="9">3-dehydroquinate synthase</fullName>
        <ecNumber evidence="8">4.2.3.4</ecNumber>
    </recommendedName>
</protein>
<dbReference type="FunFam" id="3.40.50.1970:FF:000007">
    <property type="entry name" value="Pentafunctional AROM polypeptide"/>
    <property type="match status" value="1"/>
</dbReference>
<evidence type="ECO:0000256" key="17">
    <source>
        <dbReference type="ARBA" id="ARBA00023239"/>
    </source>
</evidence>
<dbReference type="GO" id="GO:0003856">
    <property type="term" value="F:3-dehydroquinate synthase activity"/>
    <property type="evidence" value="ECO:0007669"/>
    <property type="project" value="UniProtKB-EC"/>
</dbReference>
<keyword evidence="12" id="KW-0479">Metal-binding</keyword>
<accession>T1AA70</accession>
<keyword evidence="15" id="KW-0520">NAD</keyword>
<dbReference type="InterPro" id="IPR030960">
    <property type="entry name" value="DHQS/DOIS_N"/>
</dbReference>
<organism evidence="21">
    <name type="scientific">mine drainage metagenome</name>
    <dbReference type="NCBI Taxonomy" id="410659"/>
    <lineage>
        <taxon>unclassified sequences</taxon>
        <taxon>metagenomes</taxon>
        <taxon>ecological metagenomes</taxon>
    </lineage>
</organism>
<evidence type="ECO:0000256" key="1">
    <source>
        <dbReference type="ARBA" id="ARBA00001393"/>
    </source>
</evidence>
<dbReference type="Gene3D" id="1.20.1090.10">
    <property type="entry name" value="Dehydroquinate synthase-like - alpha domain"/>
    <property type="match status" value="1"/>
</dbReference>
<dbReference type="EMBL" id="AUZY01006569">
    <property type="protein sequence ID" value="EQD53922.1"/>
    <property type="molecule type" value="Genomic_DNA"/>
</dbReference>
<keyword evidence="14" id="KW-0862">Zinc</keyword>
<evidence type="ECO:0000256" key="18">
    <source>
        <dbReference type="ARBA" id="ARBA00023285"/>
    </source>
</evidence>
<dbReference type="EC" id="4.2.3.4" evidence="8"/>
<evidence type="ECO:0000256" key="14">
    <source>
        <dbReference type="ARBA" id="ARBA00022833"/>
    </source>
</evidence>
<dbReference type="GO" id="GO:0008652">
    <property type="term" value="P:amino acid biosynthetic process"/>
    <property type="evidence" value="ECO:0007669"/>
    <property type="project" value="UniProtKB-KW"/>
</dbReference>
<dbReference type="NCBIfam" id="TIGR01357">
    <property type="entry name" value="aroB"/>
    <property type="match status" value="1"/>
</dbReference>
<keyword evidence="18" id="KW-0170">Cobalt</keyword>
<dbReference type="PANTHER" id="PTHR43622">
    <property type="entry name" value="3-DEHYDROQUINATE SYNTHASE"/>
    <property type="match status" value="1"/>
</dbReference>
<comment type="caution">
    <text evidence="21">The sequence shown here is derived from an EMBL/GenBank/DDBJ whole genome shotgun (WGS) entry which is preliminary data.</text>
</comment>
<sequence>MKTLQGDSVQSLRLQSPDRESHILIQPEGLQNTQHLDSWTKDRDVFVLSDETVAQLYLAPFLKQLHSRRKVVHLIPPGETSKTIEQFELITRILVEHHFGRDMLLIGLGGGVVGDLGGFIAATYHRGVDYLLCPTTLIAQTDASVGGKTAVNLAAGKNLIGAFHHPLLVYIDPLILRTLPARELHSGLAEVIKYGVALDLENFEWLENHLDGLLAFDVLDLQEAIRMALALKIAVVEADPEERLGRRALLNLGHTFGHAIESASNYRVLHGEAVAIGILMAADLSSRQGWLESSARDRIQSILERAHLELTLPSLRTEDLMPYLDRDKKNRNGRLKLVLLESLGKAVLTEQFALTETIDMLNNWPRSNWSIY</sequence>
<evidence type="ECO:0000256" key="9">
    <source>
        <dbReference type="ARBA" id="ARBA00017684"/>
    </source>
</evidence>
<keyword evidence="10" id="KW-0963">Cytoplasm</keyword>
<dbReference type="HAMAP" id="MF_00110">
    <property type="entry name" value="DHQ_synthase"/>
    <property type="match status" value="1"/>
</dbReference>
<dbReference type="GO" id="GO:0009073">
    <property type="term" value="P:aromatic amino acid family biosynthetic process"/>
    <property type="evidence" value="ECO:0007669"/>
    <property type="project" value="UniProtKB-KW"/>
</dbReference>
<dbReference type="GO" id="GO:0005737">
    <property type="term" value="C:cytoplasm"/>
    <property type="evidence" value="ECO:0007669"/>
    <property type="project" value="UniProtKB-SubCell"/>
</dbReference>
<dbReference type="PANTHER" id="PTHR43622:SF7">
    <property type="entry name" value="3-DEHYDROQUINATE SYNTHASE, CHLOROPLASTIC"/>
    <property type="match status" value="1"/>
</dbReference>
<dbReference type="InterPro" id="IPR050071">
    <property type="entry name" value="Dehydroquinate_synthase"/>
</dbReference>
<evidence type="ECO:0000256" key="6">
    <source>
        <dbReference type="ARBA" id="ARBA00004661"/>
    </source>
</evidence>
<evidence type="ECO:0000256" key="8">
    <source>
        <dbReference type="ARBA" id="ARBA00013031"/>
    </source>
</evidence>
<evidence type="ECO:0000256" key="7">
    <source>
        <dbReference type="ARBA" id="ARBA00005412"/>
    </source>
</evidence>
<comment type="cofactor">
    <cofactor evidence="2">
        <name>NAD(+)</name>
        <dbReference type="ChEBI" id="CHEBI:57540"/>
    </cofactor>
</comment>
<evidence type="ECO:0000256" key="11">
    <source>
        <dbReference type="ARBA" id="ARBA00022605"/>
    </source>
</evidence>
<feature type="domain" description="3-dehydroquinate synthase C-terminal" evidence="20">
    <location>
        <begin position="187"/>
        <end position="330"/>
    </location>
</feature>
<evidence type="ECO:0000256" key="2">
    <source>
        <dbReference type="ARBA" id="ARBA00001911"/>
    </source>
</evidence>
<evidence type="ECO:0000256" key="5">
    <source>
        <dbReference type="ARBA" id="ARBA00004496"/>
    </source>
</evidence>
<evidence type="ECO:0000256" key="12">
    <source>
        <dbReference type="ARBA" id="ARBA00022723"/>
    </source>
</evidence>
<evidence type="ECO:0000259" key="20">
    <source>
        <dbReference type="Pfam" id="PF24621"/>
    </source>
</evidence>
<keyword evidence="11" id="KW-0028">Amino-acid biosynthesis</keyword>
<proteinExistence type="inferred from homology"/>
<comment type="cofactor">
    <cofactor evidence="4">
        <name>Zn(2+)</name>
        <dbReference type="ChEBI" id="CHEBI:29105"/>
    </cofactor>
</comment>
<feature type="domain" description="3-dehydroquinate synthase N-terminal" evidence="19">
    <location>
        <begin position="74"/>
        <end position="185"/>
    </location>
</feature>
<dbReference type="PIRSF" id="PIRSF001455">
    <property type="entry name" value="DHQ_synth"/>
    <property type="match status" value="1"/>
</dbReference>
<dbReference type="SUPFAM" id="SSF56796">
    <property type="entry name" value="Dehydroquinate synthase-like"/>
    <property type="match status" value="1"/>
</dbReference>
<dbReference type="Gene3D" id="3.40.50.1970">
    <property type="match status" value="1"/>
</dbReference>